<accession>A0A484HI21</accession>
<dbReference type="AlphaFoldDB" id="A0A484HI21"/>
<organism evidence="1">
    <name type="scientific">uncultured Desulfobacteraceae bacterium</name>
    <dbReference type="NCBI Taxonomy" id="218296"/>
    <lineage>
        <taxon>Bacteria</taxon>
        <taxon>Pseudomonadati</taxon>
        <taxon>Thermodesulfobacteriota</taxon>
        <taxon>Desulfobacteria</taxon>
        <taxon>Desulfobacterales</taxon>
        <taxon>Desulfobacteraceae</taxon>
        <taxon>environmental samples</taxon>
    </lineage>
</organism>
<sequence>MKKTHNEHTLAAAELGTQCAICPLRGLFPEVCKLHRAQMMKKNARGAPFVKNEWVCWGAKIVTGAGVGLAGAVAGMAVVPALGVKALLGHMIAYQIAGAASATGAGVNVVTHAKKRTCETDSGKPHRRIGLKRQYTRLPYTLSEKGRKNNAS</sequence>
<name>A0A484HI21_9BACT</name>
<evidence type="ECO:0000313" key="1">
    <source>
        <dbReference type="EMBL" id="VEN74113.1"/>
    </source>
</evidence>
<dbReference type="EMBL" id="CAACVI010000023">
    <property type="protein sequence ID" value="VEN74113.1"/>
    <property type="molecule type" value="Genomic_DNA"/>
</dbReference>
<protein>
    <submittedName>
        <fullName evidence="1">Magnetosome protein Mad7</fullName>
    </submittedName>
</protein>
<reference evidence="1" key="1">
    <citation type="submission" date="2019-01" db="EMBL/GenBank/DDBJ databases">
        <authorList>
            <consortium name="Genoscope - CEA"/>
            <person name="William W."/>
        </authorList>
    </citation>
    <scope>NUCLEOTIDE SEQUENCE</scope>
    <source>
        <strain evidence="1">CR-1</strain>
    </source>
</reference>
<gene>
    <name evidence="1" type="primary">mad7</name>
    <name evidence="1" type="ORF">EPICR_30043</name>
</gene>
<proteinExistence type="predicted"/>